<evidence type="ECO:0000313" key="1">
    <source>
        <dbReference type="EMBL" id="CUU78994.1"/>
    </source>
</evidence>
<accession>A0A9W5APS3</accession>
<dbReference type="RefSeq" id="WP_059431068.1">
    <property type="nucleotide sequence ID" value="NZ_FAUW01000002.1"/>
</dbReference>
<dbReference type="EMBL" id="FAUW01000002">
    <property type="protein sequence ID" value="CUU78994.1"/>
    <property type="molecule type" value="Genomic_DNA"/>
</dbReference>
<protein>
    <submittedName>
        <fullName evidence="1">Cpp44</fullName>
    </submittedName>
</protein>
<dbReference type="Pfam" id="PF13117">
    <property type="entry name" value="Cag12"/>
    <property type="match status" value="1"/>
</dbReference>
<dbReference type="AlphaFoldDB" id="A0A9W5APS3"/>
<comment type="caution">
    <text evidence="1">The sequence shown here is derived from an EMBL/GenBank/DDBJ whole genome shotgun (WGS) entry which is preliminary data.</text>
</comment>
<gene>
    <name evidence="1" type="primary">cagT</name>
    <name evidence="1" type="ORF">ERS739220_01030</name>
</gene>
<reference evidence="1 2" key="1">
    <citation type="submission" date="2015-11" db="EMBL/GenBank/DDBJ databases">
        <authorList>
            <consortium name="Pathogen Informatics"/>
        </authorList>
    </citation>
    <scope>NUCLEOTIDE SEQUENCE [LARGE SCALE GENOMIC DNA]</scope>
    <source>
        <strain evidence="1 2">006A-0191</strain>
    </source>
</reference>
<dbReference type="PROSITE" id="PS51257">
    <property type="entry name" value="PROKAR_LIPOPROTEIN"/>
    <property type="match status" value="1"/>
</dbReference>
<organism evidence="1 2">
    <name type="scientific">Campylobacter hyointestinalis subsp. hyointestinalis</name>
    <dbReference type="NCBI Taxonomy" id="91352"/>
    <lineage>
        <taxon>Bacteria</taxon>
        <taxon>Pseudomonadati</taxon>
        <taxon>Campylobacterota</taxon>
        <taxon>Epsilonproteobacteria</taxon>
        <taxon>Campylobacterales</taxon>
        <taxon>Campylobacteraceae</taxon>
        <taxon>Campylobacter</taxon>
    </lineage>
</organism>
<name>A0A9W5APS3_CAMHY</name>
<proteinExistence type="predicted"/>
<dbReference type="InterPro" id="IPR025264">
    <property type="entry name" value="Cag12"/>
</dbReference>
<dbReference type="Proteomes" id="UP000052257">
    <property type="component" value="Unassembled WGS sequence"/>
</dbReference>
<evidence type="ECO:0000313" key="2">
    <source>
        <dbReference type="Proteomes" id="UP000052257"/>
    </source>
</evidence>
<sequence length="144" mass="16244">MKTSILSVFLVSILVIGCGSAPKPAKLQSTGSKLTLNNSLLEEQYKFVPKDMRLQNLDWIYQIQAVKNQVLNNYLENDQVVRTFLVAHNASKIIIVGEKNLIAGYKEYFIKNGVDATIDLQPINIKTGDKNMVNILFFHTKESK</sequence>